<sequence length="206" mass="21771">MSQEKVYENAGFGVRVLRGPKPALIVIDFSYGFTDTRYPTASDAGKQIDVTNRLIAAARAQLVPVIFTVIAFNDAEIGTLVWLRKATGMKALVEGSRLVEIDDRLDRLPGDAVIFKKGASAFFGTNLAAHLSGGGIDTAILTGATTSGCVRASAVDAVQSGFNVLVVADACADRAAPPHDAALYDIDQKYGDVITTADTLSYLDDL</sequence>
<gene>
    <name evidence="3" type="ORF">OA238_c08180</name>
</gene>
<keyword evidence="1" id="KW-0378">Hydrolase</keyword>
<dbReference type="Pfam" id="PF00857">
    <property type="entry name" value="Isochorismatase"/>
    <property type="match status" value="1"/>
</dbReference>
<evidence type="ECO:0000259" key="2">
    <source>
        <dbReference type="Pfam" id="PF00857"/>
    </source>
</evidence>
<organism evidence="3 4">
    <name type="scientific">Octadecabacter arcticus 238</name>
    <dbReference type="NCBI Taxonomy" id="391616"/>
    <lineage>
        <taxon>Bacteria</taxon>
        <taxon>Pseudomonadati</taxon>
        <taxon>Pseudomonadota</taxon>
        <taxon>Alphaproteobacteria</taxon>
        <taxon>Rhodobacterales</taxon>
        <taxon>Roseobacteraceae</taxon>
        <taxon>Octadecabacter</taxon>
    </lineage>
</organism>
<evidence type="ECO:0000256" key="1">
    <source>
        <dbReference type="ARBA" id="ARBA00022801"/>
    </source>
</evidence>
<dbReference type="InterPro" id="IPR036380">
    <property type="entry name" value="Isochorismatase-like_sf"/>
</dbReference>
<dbReference type="STRING" id="391616.OA238_c08180"/>
<protein>
    <submittedName>
        <fullName evidence="3">Isochorismatase family protein</fullName>
    </submittedName>
</protein>
<dbReference type="eggNOG" id="COG1335">
    <property type="taxonomic scope" value="Bacteria"/>
</dbReference>
<dbReference type="EMBL" id="CP003742">
    <property type="protein sequence ID" value="AGI71033.1"/>
    <property type="molecule type" value="Genomic_DNA"/>
</dbReference>
<dbReference type="PANTHER" id="PTHR43540:SF1">
    <property type="entry name" value="ISOCHORISMATASE HYDROLASE"/>
    <property type="match status" value="1"/>
</dbReference>
<dbReference type="Proteomes" id="UP000004688">
    <property type="component" value="Chromosome"/>
</dbReference>
<evidence type="ECO:0000313" key="3">
    <source>
        <dbReference type="EMBL" id="AGI71033.1"/>
    </source>
</evidence>
<evidence type="ECO:0000313" key="4">
    <source>
        <dbReference type="Proteomes" id="UP000004688"/>
    </source>
</evidence>
<reference evidence="3 4" key="1">
    <citation type="journal article" date="2013" name="PLoS ONE">
        <title>Poles Apart: Arctic and Antarctic Octadecabacter strains Share High Genome Plasticity and a New Type of Xanthorhodopsin.</title>
        <authorList>
            <person name="Vollmers J."/>
            <person name="Voget S."/>
            <person name="Dietrich S."/>
            <person name="Gollnow K."/>
            <person name="Smits M."/>
            <person name="Meyer K."/>
            <person name="Brinkhoff T."/>
            <person name="Simon M."/>
            <person name="Daniel R."/>
        </authorList>
    </citation>
    <scope>NUCLEOTIDE SEQUENCE [LARGE SCALE GENOMIC DNA]</scope>
    <source>
        <strain evidence="3 4">238</strain>
    </source>
</reference>
<dbReference type="KEGG" id="oar:OA238_c08180"/>
<dbReference type="RefSeq" id="WP_015494258.1">
    <property type="nucleotide sequence ID" value="NC_020908.1"/>
</dbReference>
<dbReference type="AlphaFoldDB" id="M9RH08"/>
<dbReference type="InterPro" id="IPR050272">
    <property type="entry name" value="Isochorismatase-like_hydrls"/>
</dbReference>
<dbReference type="Gene3D" id="3.40.50.850">
    <property type="entry name" value="Isochorismatase-like"/>
    <property type="match status" value="1"/>
</dbReference>
<feature type="domain" description="Isochorismatase-like" evidence="2">
    <location>
        <begin position="23"/>
        <end position="198"/>
    </location>
</feature>
<dbReference type="SUPFAM" id="SSF52499">
    <property type="entry name" value="Isochorismatase-like hydrolases"/>
    <property type="match status" value="1"/>
</dbReference>
<dbReference type="PANTHER" id="PTHR43540">
    <property type="entry name" value="PEROXYUREIDOACRYLATE/UREIDOACRYLATE AMIDOHYDROLASE-RELATED"/>
    <property type="match status" value="1"/>
</dbReference>
<dbReference type="HOGENOM" id="CLU_068979_7_1_5"/>
<keyword evidence="4" id="KW-1185">Reference proteome</keyword>
<name>M9RH08_9RHOB</name>
<dbReference type="OrthoDB" id="9794942at2"/>
<dbReference type="InterPro" id="IPR000868">
    <property type="entry name" value="Isochorismatase-like_dom"/>
</dbReference>
<dbReference type="GO" id="GO:0016787">
    <property type="term" value="F:hydrolase activity"/>
    <property type="evidence" value="ECO:0007669"/>
    <property type="project" value="UniProtKB-KW"/>
</dbReference>
<accession>M9RH08</accession>
<proteinExistence type="predicted"/>